<feature type="domain" description="DUF2326" evidence="2">
    <location>
        <begin position="454"/>
        <end position="566"/>
    </location>
</feature>
<gene>
    <name evidence="3" type="ORF">ACFSUC_06170</name>
</gene>
<dbReference type="InterPro" id="IPR027417">
    <property type="entry name" value="P-loop_NTPase"/>
</dbReference>
<dbReference type="InterPro" id="IPR018760">
    <property type="entry name" value="DUF2326"/>
</dbReference>
<protein>
    <submittedName>
        <fullName evidence="3">DUF2326 domain-containing protein</fullName>
    </submittedName>
</protein>
<evidence type="ECO:0000313" key="4">
    <source>
        <dbReference type="Proteomes" id="UP001597497"/>
    </source>
</evidence>
<sequence length="567" mass="66401">MLIEKLIVRKTAPQKEMIREIPFNLKGLSLILDNTSDRSQDSGNNVGKTTAIKIIDLCLGAKSVSSLYYDPDTRSENLAIKELLNESKVEAELVLRKQNKRIRIIRQLFNRGKRIIDGKEYTQDEFWEELKIIMFNLKEPYPTLRQLIPKFVRVNDSTDESIIKFLTATSNDTYDTIYLFLLKILRNDLLSEKDMLSVRLKECENKHKMLEKDVHITSLDSLKQKNELVEKELAELLLKRKQLNYMDTYKDELEKRRLLTAQINVLEEKSQLIEFEVTSIKKNISKLEGEKNNVDLKQLRYLYNEAKEYMGELAKTYDKVVSFHNAMIQNRINFIIMQLELKESELVEVLTKRDALLEEKKKLTIDMLDEGLLEELNLLNTKIEKLNVEKGEINQSIKILEGVDSEIKDISVKMKEINDQLDPDSINKKVSIFNKYFSAYCEKLYGEKYWFVYNSNWKEQKKFPVSLDSFKGRVGTGMKKGVIVAFDLAYMKYAEEMDISAPQFVIHDKLENTHINQLKTIFDLCNEIDGQYIIPILRERVGKVDVEFIEKVKVLELSSDDRFFRLN</sequence>
<organism evidence="3 4">
    <name type="scientific">Marinicrinis sediminis</name>
    <dbReference type="NCBI Taxonomy" id="1652465"/>
    <lineage>
        <taxon>Bacteria</taxon>
        <taxon>Bacillati</taxon>
        <taxon>Bacillota</taxon>
        <taxon>Bacilli</taxon>
        <taxon>Bacillales</taxon>
        <taxon>Paenibacillaceae</taxon>
    </lineage>
</organism>
<feature type="coiled-coil region" evidence="1">
    <location>
        <begin position="186"/>
        <end position="269"/>
    </location>
</feature>
<dbReference type="Gene3D" id="3.40.50.300">
    <property type="entry name" value="P-loop containing nucleotide triphosphate hydrolases"/>
    <property type="match status" value="1"/>
</dbReference>
<accession>A0ABW5RAS3</accession>
<evidence type="ECO:0000256" key="1">
    <source>
        <dbReference type="SAM" id="Coils"/>
    </source>
</evidence>
<keyword evidence="4" id="KW-1185">Reference proteome</keyword>
<proteinExistence type="predicted"/>
<name>A0ABW5RAS3_9BACL</name>
<evidence type="ECO:0000259" key="2">
    <source>
        <dbReference type="Pfam" id="PF10088"/>
    </source>
</evidence>
<comment type="caution">
    <text evidence="3">The sequence shown here is derived from an EMBL/GenBank/DDBJ whole genome shotgun (WGS) entry which is preliminary data.</text>
</comment>
<dbReference type="Pfam" id="PF10088">
    <property type="entry name" value="DUF2326"/>
    <property type="match status" value="1"/>
</dbReference>
<keyword evidence="1" id="KW-0175">Coiled coil</keyword>
<feature type="coiled-coil region" evidence="1">
    <location>
        <begin position="339"/>
        <end position="420"/>
    </location>
</feature>
<evidence type="ECO:0000313" key="3">
    <source>
        <dbReference type="EMBL" id="MFD2671187.1"/>
    </source>
</evidence>
<reference evidence="4" key="1">
    <citation type="journal article" date="2019" name="Int. J. Syst. Evol. Microbiol.">
        <title>The Global Catalogue of Microorganisms (GCM) 10K type strain sequencing project: providing services to taxonomists for standard genome sequencing and annotation.</title>
        <authorList>
            <consortium name="The Broad Institute Genomics Platform"/>
            <consortium name="The Broad Institute Genome Sequencing Center for Infectious Disease"/>
            <person name="Wu L."/>
            <person name="Ma J."/>
        </authorList>
    </citation>
    <scope>NUCLEOTIDE SEQUENCE [LARGE SCALE GENOMIC DNA]</scope>
    <source>
        <strain evidence="4">KCTC 33676</strain>
    </source>
</reference>
<dbReference type="RefSeq" id="WP_379928623.1">
    <property type="nucleotide sequence ID" value="NZ_JBHUMM010000010.1"/>
</dbReference>
<dbReference type="EMBL" id="JBHUMM010000010">
    <property type="protein sequence ID" value="MFD2671187.1"/>
    <property type="molecule type" value="Genomic_DNA"/>
</dbReference>
<dbReference type="Proteomes" id="UP001597497">
    <property type="component" value="Unassembled WGS sequence"/>
</dbReference>